<proteinExistence type="predicted"/>
<evidence type="ECO:0000256" key="4">
    <source>
        <dbReference type="SAM" id="SignalP"/>
    </source>
</evidence>
<dbReference type="Proteomes" id="UP001152797">
    <property type="component" value="Unassembled WGS sequence"/>
</dbReference>
<evidence type="ECO:0000256" key="3">
    <source>
        <dbReference type="SAM" id="Phobius"/>
    </source>
</evidence>
<protein>
    <submittedName>
        <fullName evidence="7">Countin-2</fullName>
    </submittedName>
</protein>
<organism evidence="6">
    <name type="scientific">Cladocopium goreaui</name>
    <dbReference type="NCBI Taxonomy" id="2562237"/>
    <lineage>
        <taxon>Eukaryota</taxon>
        <taxon>Sar</taxon>
        <taxon>Alveolata</taxon>
        <taxon>Dinophyceae</taxon>
        <taxon>Suessiales</taxon>
        <taxon>Symbiodiniaceae</taxon>
        <taxon>Cladocopium</taxon>
    </lineage>
</organism>
<feature type="signal peptide" evidence="4">
    <location>
        <begin position="1"/>
        <end position="15"/>
    </location>
</feature>
<feature type="region of interest" description="Disordered" evidence="2">
    <location>
        <begin position="230"/>
        <end position="305"/>
    </location>
</feature>
<keyword evidence="1" id="KW-1015">Disulfide bond</keyword>
<keyword evidence="3" id="KW-1133">Transmembrane helix</keyword>
<dbReference type="OrthoDB" id="17754at2759"/>
<dbReference type="EMBL" id="CAMXCT010004618">
    <property type="protein sequence ID" value="CAI4009753.1"/>
    <property type="molecule type" value="Genomic_DNA"/>
</dbReference>
<dbReference type="PROSITE" id="PS50015">
    <property type="entry name" value="SAP_B"/>
    <property type="match status" value="1"/>
</dbReference>
<evidence type="ECO:0000313" key="6">
    <source>
        <dbReference type="EMBL" id="CAI4009753.1"/>
    </source>
</evidence>
<evidence type="ECO:0000256" key="2">
    <source>
        <dbReference type="SAM" id="MobiDB-lite"/>
    </source>
</evidence>
<dbReference type="EMBL" id="CAMXCT020004618">
    <property type="protein sequence ID" value="CAL1163128.1"/>
    <property type="molecule type" value="Genomic_DNA"/>
</dbReference>
<feature type="domain" description="Saposin B-type" evidence="5">
    <location>
        <begin position="26"/>
        <end position="110"/>
    </location>
</feature>
<dbReference type="InterPro" id="IPR008139">
    <property type="entry name" value="SaposinB_dom"/>
</dbReference>
<evidence type="ECO:0000313" key="7">
    <source>
        <dbReference type="EMBL" id="CAL4797065.1"/>
    </source>
</evidence>
<dbReference type="AlphaFoldDB" id="A0A9P1DJE9"/>
<keyword evidence="8" id="KW-1185">Reference proteome</keyword>
<feature type="compositionally biased region" description="Acidic residues" evidence="2">
    <location>
        <begin position="288"/>
        <end position="300"/>
    </location>
</feature>
<feature type="chain" id="PRO_5043271391" evidence="4">
    <location>
        <begin position="16"/>
        <end position="399"/>
    </location>
</feature>
<evidence type="ECO:0000259" key="5">
    <source>
        <dbReference type="PROSITE" id="PS50015"/>
    </source>
</evidence>
<comment type="caution">
    <text evidence="6">The sequence shown here is derived from an EMBL/GenBank/DDBJ whole genome shotgun (WGS) entry which is preliminary data.</text>
</comment>
<gene>
    <name evidence="6" type="ORF">C1SCF055_LOCUS35088</name>
</gene>
<keyword evidence="3" id="KW-0812">Transmembrane</keyword>
<accession>A0A9P1DJE9</accession>
<name>A0A9P1DJE9_9DINO</name>
<feature type="transmembrane region" description="Helical" evidence="3">
    <location>
        <begin position="331"/>
        <end position="353"/>
    </location>
</feature>
<evidence type="ECO:0000313" key="8">
    <source>
        <dbReference type="Proteomes" id="UP001152797"/>
    </source>
</evidence>
<keyword evidence="3" id="KW-0472">Membrane</keyword>
<reference evidence="6" key="1">
    <citation type="submission" date="2022-10" db="EMBL/GenBank/DDBJ databases">
        <authorList>
            <person name="Chen Y."/>
            <person name="Dougan E. K."/>
            <person name="Chan C."/>
            <person name="Rhodes N."/>
            <person name="Thang M."/>
        </authorList>
    </citation>
    <scope>NUCLEOTIDE SEQUENCE</scope>
</reference>
<evidence type="ECO:0000256" key="1">
    <source>
        <dbReference type="ARBA" id="ARBA00023157"/>
    </source>
</evidence>
<keyword evidence="4" id="KW-0732">Signal</keyword>
<reference evidence="7 8" key="2">
    <citation type="submission" date="2024-05" db="EMBL/GenBank/DDBJ databases">
        <authorList>
            <person name="Chen Y."/>
            <person name="Shah S."/>
            <person name="Dougan E. K."/>
            <person name="Thang M."/>
            <person name="Chan C."/>
        </authorList>
    </citation>
    <scope>NUCLEOTIDE SEQUENCE [LARGE SCALE GENOMIC DNA]</scope>
</reference>
<dbReference type="EMBL" id="CAMXCT030004618">
    <property type="protein sequence ID" value="CAL4797065.1"/>
    <property type="molecule type" value="Genomic_DNA"/>
</dbReference>
<sequence>MRIVAVIAAFAAAQASFLESIEPQLPGSFCSPCVQLGNQGISTLLNYLLNAGVVSSCSKLCSHLDTKMEKTACNLACDLVGIKAFISALNHTDLDPIYFCEVITACPAGPDDADAKVLKAEASPSSVSKGDTVQLLCDLNVTKASGVGEYRVAVRGPVKGDVGEGFLLPKGLDVGAQQLGVELKVKDHTSGDEPVVWQPGDYEFDIEVCQGECGTDLRDPESERLAKDEARGFPTTLPPMPPQPRHTVEESSDSDDGTDSSSENSIEDLRIEIAQKSAARARKGAVEEPPDEEDSPAESEDDKKLAPLITATRICSRRELSRCIRRERKKLQIVLAALIFTVLLFLMSTLWFLETKAPKPEARYRTEDIPQNAWLAAGWGLPPVVREQRARPLKPTEFH</sequence>